<evidence type="ECO:0000256" key="1">
    <source>
        <dbReference type="ARBA" id="ARBA00023002"/>
    </source>
</evidence>
<dbReference type="Pfam" id="PF08240">
    <property type="entry name" value="ADH_N"/>
    <property type="match status" value="1"/>
</dbReference>
<dbReference type="RefSeq" id="WP_270038997.1">
    <property type="nucleotide sequence ID" value="NZ_JAPDOD010000004.1"/>
</dbReference>
<sequence length="310" mass="33122">MWAYAITAPGRLHRIEAPVPQPGPGRVLVRLLAGGICGSDLPSFNGRRNTFVDFYGEPGYPLHEVVGEVVSGELPPGTRIVGWAEHHLGLAELFVARLDAIHALDDELSHVEATVVQPLCTVLHQLDRISEVAGKRVAVIGQGSIGLLFSHALKARGAAWVTGVDRVDRSDVAAAFGVDEVVCEDAAAWARDIGEPRPDIVVEAVGHHAGPLEAAVTALAPHGTVLAFGVPDETHYAFPFMTFFRKHATLIAGAATDRAQALANAREYLREHRSLLAPYLTTVVGVHDAQAAFETALHPTVGRLKVVLEV</sequence>
<proteinExistence type="predicted"/>
<dbReference type="AlphaFoldDB" id="A0A9X3RYX1"/>
<dbReference type="Pfam" id="PF00107">
    <property type="entry name" value="ADH_zinc_N"/>
    <property type="match status" value="1"/>
</dbReference>
<dbReference type="Proteomes" id="UP001149140">
    <property type="component" value="Unassembled WGS sequence"/>
</dbReference>
<organism evidence="4 5">
    <name type="scientific">Solirubrobacter ginsenosidimutans</name>
    <dbReference type="NCBI Taxonomy" id="490573"/>
    <lineage>
        <taxon>Bacteria</taxon>
        <taxon>Bacillati</taxon>
        <taxon>Actinomycetota</taxon>
        <taxon>Thermoleophilia</taxon>
        <taxon>Solirubrobacterales</taxon>
        <taxon>Solirubrobacteraceae</taxon>
        <taxon>Solirubrobacter</taxon>
    </lineage>
</organism>
<dbReference type="PANTHER" id="PTHR43401">
    <property type="entry name" value="L-THREONINE 3-DEHYDROGENASE"/>
    <property type="match status" value="1"/>
</dbReference>
<gene>
    <name evidence="4" type="ORF">OM076_08145</name>
</gene>
<dbReference type="Gene3D" id="3.40.50.720">
    <property type="entry name" value="NAD(P)-binding Rossmann-like Domain"/>
    <property type="match status" value="1"/>
</dbReference>
<evidence type="ECO:0000313" key="5">
    <source>
        <dbReference type="Proteomes" id="UP001149140"/>
    </source>
</evidence>
<dbReference type="GO" id="GO:0016491">
    <property type="term" value="F:oxidoreductase activity"/>
    <property type="evidence" value="ECO:0007669"/>
    <property type="project" value="UniProtKB-KW"/>
</dbReference>
<name>A0A9X3RYX1_9ACTN</name>
<feature type="domain" description="Alcohol dehydrogenase-like C-terminal" evidence="2">
    <location>
        <begin position="145"/>
        <end position="251"/>
    </location>
</feature>
<comment type="caution">
    <text evidence="4">The sequence shown here is derived from an EMBL/GenBank/DDBJ whole genome shotgun (WGS) entry which is preliminary data.</text>
</comment>
<dbReference type="InterPro" id="IPR036291">
    <property type="entry name" value="NAD(P)-bd_dom_sf"/>
</dbReference>
<feature type="domain" description="Alcohol dehydrogenase-like N-terminal" evidence="3">
    <location>
        <begin position="23"/>
        <end position="81"/>
    </location>
</feature>
<keyword evidence="1" id="KW-0560">Oxidoreductase</keyword>
<dbReference type="Gene3D" id="3.90.180.10">
    <property type="entry name" value="Medium-chain alcohol dehydrogenases, catalytic domain"/>
    <property type="match status" value="2"/>
</dbReference>
<evidence type="ECO:0000259" key="2">
    <source>
        <dbReference type="Pfam" id="PF00107"/>
    </source>
</evidence>
<reference evidence="4" key="1">
    <citation type="submission" date="2022-10" db="EMBL/GenBank/DDBJ databases">
        <title>The WGS of Solirubrobacter ginsenosidimutans DSM 21036.</title>
        <authorList>
            <person name="Jiang Z."/>
        </authorList>
    </citation>
    <scope>NUCLEOTIDE SEQUENCE</scope>
    <source>
        <strain evidence="4">DSM 21036</strain>
    </source>
</reference>
<dbReference type="InterPro" id="IPR011032">
    <property type="entry name" value="GroES-like_sf"/>
</dbReference>
<accession>A0A9X3RYX1</accession>
<dbReference type="InterPro" id="IPR013149">
    <property type="entry name" value="ADH-like_C"/>
</dbReference>
<evidence type="ECO:0000313" key="4">
    <source>
        <dbReference type="EMBL" id="MDA0160230.1"/>
    </source>
</evidence>
<protein>
    <submittedName>
        <fullName evidence="4">Zinc-binding dehydrogenase</fullName>
    </submittedName>
</protein>
<dbReference type="InterPro" id="IPR050129">
    <property type="entry name" value="Zn_alcohol_dh"/>
</dbReference>
<keyword evidence="5" id="KW-1185">Reference proteome</keyword>
<dbReference type="EMBL" id="JAPDOD010000004">
    <property type="protein sequence ID" value="MDA0160230.1"/>
    <property type="molecule type" value="Genomic_DNA"/>
</dbReference>
<dbReference type="SUPFAM" id="SSF50129">
    <property type="entry name" value="GroES-like"/>
    <property type="match status" value="1"/>
</dbReference>
<dbReference type="InterPro" id="IPR013154">
    <property type="entry name" value="ADH-like_N"/>
</dbReference>
<evidence type="ECO:0000259" key="3">
    <source>
        <dbReference type="Pfam" id="PF08240"/>
    </source>
</evidence>
<dbReference type="SUPFAM" id="SSF51735">
    <property type="entry name" value="NAD(P)-binding Rossmann-fold domains"/>
    <property type="match status" value="1"/>
</dbReference>
<dbReference type="PANTHER" id="PTHR43401:SF2">
    <property type="entry name" value="L-THREONINE 3-DEHYDROGENASE"/>
    <property type="match status" value="1"/>
</dbReference>